<dbReference type="PROSITE" id="PS51462">
    <property type="entry name" value="NUDIX"/>
    <property type="match status" value="1"/>
</dbReference>
<name>A0A2H0UMN9_9BACT</name>
<dbReference type="Pfam" id="PF00293">
    <property type="entry name" value="NUDIX"/>
    <property type="match status" value="1"/>
</dbReference>
<dbReference type="InterPro" id="IPR000086">
    <property type="entry name" value="NUDIX_hydrolase_dom"/>
</dbReference>
<evidence type="ECO:0000313" key="3">
    <source>
        <dbReference type="Proteomes" id="UP000230903"/>
    </source>
</evidence>
<dbReference type="EMBL" id="PFBC01000052">
    <property type="protein sequence ID" value="PIR87674.1"/>
    <property type="molecule type" value="Genomic_DNA"/>
</dbReference>
<dbReference type="Proteomes" id="UP000230903">
    <property type="component" value="Unassembled WGS sequence"/>
</dbReference>
<proteinExistence type="predicted"/>
<accession>A0A2H0UMN9</accession>
<reference evidence="3" key="1">
    <citation type="submission" date="2017-09" db="EMBL/GenBank/DDBJ databases">
        <title>Depth-based differentiation of microbial function through sediment-hosted aquifers and enrichment of novel symbionts in the deep terrestrial subsurface.</title>
        <authorList>
            <person name="Probst A.J."/>
            <person name="Ladd B."/>
            <person name="Jarett J.K."/>
            <person name="Geller-Mcgrath D.E."/>
            <person name="Sieber C.M.K."/>
            <person name="Emerson J.B."/>
            <person name="Anantharaman K."/>
            <person name="Thomas B.C."/>
            <person name="Malmstrom R."/>
            <person name="Stieglmeier M."/>
            <person name="Klingl A."/>
            <person name="Woyke T."/>
            <person name="Ryan C.M."/>
            <person name="Banfield J.F."/>
        </authorList>
    </citation>
    <scope>NUCLEOTIDE SEQUENCE [LARGE SCALE GENOMIC DNA]</scope>
</reference>
<evidence type="ECO:0000313" key="2">
    <source>
        <dbReference type="EMBL" id="PIR87674.1"/>
    </source>
</evidence>
<sequence length="162" mass="18395">MAKELTKKEEVRLIELLRKVPKFPNSPHAVFMELIKISPSVVVEVLLTNNGGKSIYLTYRRNEYFEGWHTPGGFLGFTENFTEGARRIAKKEIGVDVKNIQIVGLLSYDEKVDPRSGHLIAVACLAEPMGEPEGGRYFEGVPEERHLIQVELIFNLLKKNEQ</sequence>
<dbReference type="AlphaFoldDB" id="A0A2H0UMN9"/>
<dbReference type="CDD" id="cd02883">
    <property type="entry name" value="NUDIX_Hydrolase"/>
    <property type="match status" value="1"/>
</dbReference>
<evidence type="ECO:0000259" key="1">
    <source>
        <dbReference type="PROSITE" id="PS51462"/>
    </source>
</evidence>
<protein>
    <recommendedName>
        <fullName evidence="1">Nudix hydrolase domain-containing protein</fullName>
    </recommendedName>
</protein>
<dbReference type="SUPFAM" id="SSF55811">
    <property type="entry name" value="Nudix"/>
    <property type="match status" value="1"/>
</dbReference>
<dbReference type="Gene3D" id="3.90.79.10">
    <property type="entry name" value="Nucleoside Triphosphate Pyrophosphohydrolase"/>
    <property type="match status" value="1"/>
</dbReference>
<comment type="caution">
    <text evidence="2">The sequence shown here is derived from an EMBL/GenBank/DDBJ whole genome shotgun (WGS) entry which is preliminary data.</text>
</comment>
<dbReference type="InterPro" id="IPR015797">
    <property type="entry name" value="NUDIX_hydrolase-like_dom_sf"/>
</dbReference>
<gene>
    <name evidence="2" type="ORF">COU10_03320</name>
</gene>
<feature type="domain" description="Nudix hydrolase" evidence="1">
    <location>
        <begin position="38"/>
        <end position="162"/>
    </location>
</feature>
<organism evidence="2 3">
    <name type="scientific">Candidatus Harrisonbacteria bacterium CG10_big_fil_rev_8_21_14_0_10_45_28</name>
    <dbReference type="NCBI Taxonomy" id="1974586"/>
    <lineage>
        <taxon>Bacteria</taxon>
        <taxon>Candidatus Harrisoniibacteriota</taxon>
    </lineage>
</organism>